<dbReference type="RefSeq" id="WP_138078358.1">
    <property type="nucleotide sequence ID" value="NZ_CP040004.1"/>
</dbReference>
<dbReference type="AlphaFoldDB" id="A0A4P9A2B1"/>
<dbReference type="PANTHER" id="PTHR35145:SF1">
    <property type="entry name" value="CYTOPLASMIC PROTEIN"/>
    <property type="match status" value="1"/>
</dbReference>
<dbReference type="InterPro" id="IPR038056">
    <property type="entry name" value="YjbR-like_sf"/>
</dbReference>
<dbReference type="Pfam" id="PF04237">
    <property type="entry name" value="YjbR"/>
    <property type="match status" value="1"/>
</dbReference>
<dbReference type="Proteomes" id="UP000310639">
    <property type="component" value="Chromosome"/>
</dbReference>
<accession>A0A4P9A2B1</accession>
<sequence>MTHKQFEEFILSLPGVWLDYPFGEDIAVYKFGRGNDSAGKMVALVAEGSKPLRVSLKCDPLLAQNLREKYETVLPGYHLNKKHWNTIICSGQLSDEEVFDLARLSWQLVSGITPESSRDAS</sequence>
<keyword evidence="1" id="KW-0238">DNA-binding</keyword>
<dbReference type="Gene3D" id="3.90.1150.30">
    <property type="match status" value="1"/>
</dbReference>
<reference evidence="1 2" key="1">
    <citation type="submission" date="2019-04" db="EMBL/GenBank/DDBJ databases">
        <title>Saccharibacteria TM7 genomes.</title>
        <authorList>
            <person name="Bor B."/>
            <person name="He X."/>
            <person name="Chen T."/>
            <person name="Dewhirst F.E."/>
        </authorList>
    </citation>
    <scope>NUCLEOTIDE SEQUENCE [LARGE SCALE GENOMIC DNA]</scope>
    <source>
        <strain evidence="1 2">BB001</strain>
    </source>
</reference>
<evidence type="ECO:0000313" key="1">
    <source>
        <dbReference type="EMBL" id="QCT41917.1"/>
    </source>
</evidence>
<evidence type="ECO:0000313" key="2">
    <source>
        <dbReference type="Proteomes" id="UP000310639"/>
    </source>
</evidence>
<dbReference type="OrthoDB" id="9789813at2"/>
<dbReference type="InterPro" id="IPR058532">
    <property type="entry name" value="YjbR/MT2646/Rv2570-like"/>
</dbReference>
<keyword evidence="2" id="KW-1185">Reference proteome</keyword>
<name>A0A4P9A2B1_9BACT</name>
<gene>
    <name evidence="1" type="ORF">FBF37_00255</name>
</gene>
<dbReference type="PANTHER" id="PTHR35145">
    <property type="entry name" value="CYTOPLASMIC PROTEIN-RELATED"/>
    <property type="match status" value="1"/>
</dbReference>
<organism evidence="1 2">
    <name type="scientific">Candidatus Nanosynbacter featherlites</name>
    <dbReference type="NCBI Taxonomy" id="2572088"/>
    <lineage>
        <taxon>Bacteria</taxon>
        <taxon>Candidatus Saccharimonadota</taxon>
        <taxon>Candidatus Saccharimonadia</taxon>
        <taxon>Candidatus Nanosynbacterales</taxon>
        <taxon>Candidatus Nanosynbacteraceae</taxon>
        <taxon>Candidatus Nanosynbacter</taxon>
    </lineage>
</organism>
<dbReference type="EMBL" id="CP040004">
    <property type="protein sequence ID" value="QCT41917.1"/>
    <property type="molecule type" value="Genomic_DNA"/>
</dbReference>
<dbReference type="KEGG" id="nft:FBF37_00255"/>
<dbReference type="InterPro" id="IPR007351">
    <property type="entry name" value="YjbR"/>
</dbReference>
<dbReference type="GO" id="GO:0003677">
    <property type="term" value="F:DNA binding"/>
    <property type="evidence" value="ECO:0007669"/>
    <property type="project" value="UniProtKB-KW"/>
</dbReference>
<dbReference type="SUPFAM" id="SSF142906">
    <property type="entry name" value="YjbR-like"/>
    <property type="match status" value="1"/>
</dbReference>
<proteinExistence type="predicted"/>
<protein>
    <submittedName>
        <fullName evidence="1">MmcQ/YjbR family DNA-binding protein</fullName>
    </submittedName>
</protein>